<dbReference type="PATRIC" id="fig|1125699.3.peg.2275"/>
<sequence>MASIRYTLTKFLFKSLVRPMMKKAASDPEKFLKEQYKAQQKKKLPLSDLHKKYDFDEKTAGEIPYYAVHSRHKKSGGAGAQKKLVLYFFGGGFVMSGDAGDFDFAQDMADQTGADVWIVWYKLFPKTTGKELIESIIDVYKEALGLYDAKDIAFFGLSSGGSLCLDICTYITEQKLGLPLPGKLIPFSATIQMPPTTAQLDNMKRIAKKDAMFTAEYVEAASKMMSLCGALGFLGNSVSYSWKGFPRIAAFYGTDEIYYAELDAFKQKCEADGVALEIHIGKGMMHTWAAAGWLPEAKETRKIIYAYIKEN</sequence>
<reference evidence="3 4" key="1">
    <citation type="submission" date="2013-04" db="EMBL/GenBank/DDBJ databases">
        <title>The Genome Sequence of Treponema maltophilum ATCC 51939.</title>
        <authorList>
            <consortium name="The Broad Institute Genomics Platform"/>
            <person name="Earl A."/>
            <person name="Ward D."/>
            <person name="Feldgarden M."/>
            <person name="Gevers D."/>
            <person name="Leonetti C."/>
            <person name="Blanton J.M."/>
            <person name="Dewhirst F.E."/>
            <person name="Izard J."/>
            <person name="Walker B."/>
            <person name="Young S."/>
            <person name="Zeng Q."/>
            <person name="Gargeya S."/>
            <person name="Fitzgerald M."/>
            <person name="Haas B."/>
            <person name="Abouelleil A."/>
            <person name="Allen A.W."/>
            <person name="Alvarado L."/>
            <person name="Arachchi H.M."/>
            <person name="Berlin A.M."/>
            <person name="Chapman S.B."/>
            <person name="Gainer-Dewar J."/>
            <person name="Goldberg J."/>
            <person name="Griggs A."/>
            <person name="Gujja S."/>
            <person name="Hansen M."/>
            <person name="Howarth C."/>
            <person name="Imamovic A."/>
            <person name="Ireland A."/>
            <person name="Larimer J."/>
            <person name="McCowan C."/>
            <person name="Murphy C."/>
            <person name="Pearson M."/>
            <person name="Poon T.W."/>
            <person name="Priest M."/>
            <person name="Roberts A."/>
            <person name="Saif S."/>
            <person name="Shea T."/>
            <person name="Sisk P."/>
            <person name="Sykes S."/>
            <person name="Wortman J."/>
            <person name="Nusbaum C."/>
            <person name="Birren B."/>
        </authorList>
    </citation>
    <scope>NUCLEOTIDE SEQUENCE [LARGE SCALE GENOMIC DNA]</scope>
    <source>
        <strain evidence="3 4">ATCC 51939</strain>
    </source>
</reference>
<accession>S3L528</accession>
<evidence type="ECO:0000313" key="4">
    <source>
        <dbReference type="Proteomes" id="UP000014541"/>
    </source>
</evidence>
<dbReference type="RefSeq" id="WP_016526507.1">
    <property type="nucleotide sequence ID" value="NZ_KE332518.1"/>
</dbReference>
<protein>
    <recommendedName>
        <fullName evidence="2">Alpha/beta hydrolase fold-3 domain-containing protein</fullName>
    </recommendedName>
</protein>
<dbReference type="PANTHER" id="PTHR48081:SF8">
    <property type="entry name" value="ALPHA_BETA HYDROLASE FOLD-3 DOMAIN-CONTAINING PROTEIN-RELATED"/>
    <property type="match status" value="1"/>
</dbReference>
<dbReference type="InterPro" id="IPR013094">
    <property type="entry name" value="AB_hydrolase_3"/>
</dbReference>
<dbReference type="STRING" id="1125699.HMPREF9194_02254"/>
<dbReference type="PANTHER" id="PTHR48081">
    <property type="entry name" value="AB HYDROLASE SUPERFAMILY PROTEIN C4A8.06C"/>
    <property type="match status" value="1"/>
</dbReference>
<evidence type="ECO:0000259" key="2">
    <source>
        <dbReference type="Pfam" id="PF07859"/>
    </source>
</evidence>
<evidence type="ECO:0000256" key="1">
    <source>
        <dbReference type="ARBA" id="ARBA00022801"/>
    </source>
</evidence>
<dbReference type="InterPro" id="IPR029058">
    <property type="entry name" value="AB_hydrolase_fold"/>
</dbReference>
<keyword evidence="4" id="KW-1185">Reference proteome</keyword>
<dbReference type="Gene3D" id="3.40.50.1820">
    <property type="entry name" value="alpha/beta hydrolase"/>
    <property type="match status" value="1"/>
</dbReference>
<dbReference type="HOGENOM" id="CLU_945864_0_0_12"/>
<dbReference type="InterPro" id="IPR050300">
    <property type="entry name" value="GDXG_lipolytic_enzyme"/>
</dbReference>
<dbReference type="SUPFAM" id="SSF53474">
    <property type="entry name" value="alpha/beta-Hydrolases"/>
    <property type="match status" value="1"/>
</dbReference>
<dbReference type="AlphaFoldDB" id="S3L528"/>
<evidence type="ECO:0000313" key="3">
    <source>
        <dbReference type="EMBL" id="EPF31899.1"/>
    </source>
</evidence>
<proteinExistence type="predicted"/>
<dbReference type="Proteomes" id="UP000014541">
    <property type="component" value="Unassembled WGS sequence"/>
</dbReference>
<feature type="domain" description="Alpha/beta hydrolase fold-3" evidence="2">
    <location>
        <begin position="85"/>
        <end position="289"/>
    </location>
</feature>
<dbReference type="eggNOG" id="COG0657">
    <property type="taxonomic scope" value="Bacteria"/>
</dbReference>
<organism evidence="3 4">
    <name type="scientific">Treponema maltophilum ATCC 51939</name>
    <dbReference type="NCBI Taxonomy" id="1125699"/>
    <lineage>
        <taxon>Bacteria</taxon>
        <taxon>Pseudomonadati</taxon>
        <taxon>Spirochaetota</taxon>
        <taxon>Spirochaetia</taxon>
        <taxon>Spirochaetales</taxon>
        <taxon>Treponemataceae</taxon>
        <taxon>Treponema</taxon>
    </lineage>
</organism>
<dbReference type="GO" id="GO:0016787">
    <property type="term" value="F:hydrolase activity"/>
    <property type="evidence" value="ECO:0007669"/>
    <property type="project" value="UniProtKB-KW"/>
</dbReference>
<gene>
    <name evidence="3" type="ORF">HMPREF9194_02254</name>
</gene>
<name>S3L528_TREMA</name>
<dbReference type="EMBL" id="ATFF01000006">
    <property type="protein sequence ID" value="EPF31899.1"/>
    <property type="molecule type" value="Genomic_DNA"/>
</dbReference>
<dbReference type="Pfam" id="PF07859">
    <property type="entry name" value="Abhydrolase_3"/>
    <property type="match status" value="1"/>
</dbReference>
<comment type="caution">
    <text evidence="3">The sequence shown here is derived from an EMBL/GenBank/DDBJ whole genome shotgun (WGS) entry which is preliminary data.</text>
</comment>
<keyword evidence="1" id="KW-0378">Hydrolase</keyword>
<dbReference type="OrthoDB" id="9815425at2"/>